<name>A0ABQ6MTQ6_9STRA</name>
<reference evidence="2 3" key="1">
    <citation type="journal article" date="2023" name="Commun. Biol.">
        <title>Genome analysis of Parmales, the sister group of diatoms, reveals the evolutionary specialization of diatoms from phago-mixotrophs to photoautotrophs.</title>
        <authorList>
            <person name="Ban H."/>
            <person name="Sato S."/>
            <person name="Yoshikawa S."/>
            <person name="Yamada K."/>
            <person name="Nakamura Y."/>
            <person name="Ichinomiya M."/>
            <person name="Sato N."/>
            <person name="Blanc-Mathieu R."/>
            <person name="Endo H."/>
            <person name="Kuwata A."/>
            <person name="Ogata H."/>
        </authorList>
    </citation>
    <scope>NUCLEOTIDE SEQUENCE [LARGE SCALE GENOMIC DNA]</scope>
</reference>
<evidence type="ECO:0000313" key="3">
    <source>
        <dbReference type="Proteomes" id="UP001165060"/>
    </source>
</evidence>
<evidence type="ECO:0000256" key="1">
    <source>
        <dbReference type="SAM" id="SignalP"/>
    </source>
</evidence>
<dbReference type="EMBL" id="BRYB01004550">
    <property type="protein sequence ID" value="GMI33154.1"/>
    <property type="molecule type" value="Genomic_DNA"/>
</dbReference>
<comment type="caution">
    <text evidence="2">The sequence shown here is derived from an EMBL/GenBank/DDBJ whole genome shotgun (WGS) entry which is preliminary data.</text>
</comment>
<protein>
    <submittedName>
        <fullName evidence="2">Uncharacterized protein</fullName>
    </submittedName>
</protein>
<evidence type="ECO:0000313" key="2">
    <source>
        <dbReference type="EMBL" id="GMI33154.1"/>
    </source>
</evidence>
<dbReference type="Proteomes" id="UP001165060">
    <property type="component" value="Unassembled WGS sequence"/>
</dbReference>
<organism evidence="2 3">
    <name type="scientific">Tetraparma gracilis</name>
    <dbReference type="NCBI Taxonomy" id="2962635"/>
    <lineage>
        <taxon>Eukaryota</taxon>
        <taxon>Sar</taxon>
        <taxon>Stramenopiles</taxon>
        <taxon>Ochrophyta</taxon>
        <taxon>Bolidophyceae</taxon>
        <taxon>Parmales</taxon>
        <taxon>Triparmaceae</taxon>
        <taxon>Tetraparma</taxon>
    </lineage>
</organism>
<proteinExistence type="predicted"/>
<gene>
    <name evidence="2" type="ORF">TeGR_g6688</name>
</gene>
<keyword evidence="3" id="KW-1185">Reference proteome</keyword>
<feature type="signal peptide" evidence="1">
    <location>
        <begin position="1"/>
        <end position="16"/>
    </location>
</feature>
<keyword evidence="1" id="KW-0732">Signal</keyword>
<feature type="non-terminal residue" evidence="2">
    <location>
        <position position="281"/>
    </location>
</feature>
<accession>A0ABQ6MTQ6</accession>
<sequence>MGYLGLLTLMLAGAAAGNLSPALLAARGLRGAVSYPPEDCLEVRFVDSYNKNSPAHASLTASVVIPYAGDWTLDVTQGTYNVQHFLGSPHLITVAPAATDPASCALETPLGRSITAGSSFEAIVETFDEVSAQHGLQSLEGFDTASDAANAVVLGAVGASSAGMSPVLHHGLVAHGGLMVLLGLYQFIQRGRIKQGYKDMLNGTDQALLTLAKATNKAQDKGKLVELDESSLGVRLNMVNVQISSLELGIAGLLLEDAPALALNAAVLLLKLGEGGGGEEG</sequence>
<feature type="chain" id="PRO_5046024562" evidence="1">
    <location>
        <begin position="17"/>
        <end position="281"/>
    </location>
</feature>